<accession>A0A7X2IPC7</accession>
<evidence type="ECO:0000313" key="3">
    <source>
        <dbReference type="Proteomes" id="UP000446768"/>
    </source>
</evidence>
<comment type="caution">
    <text evidence="2">The sequence shown here is derived from an EMBL/GenBank/DDBJ whole genome shotgun (WGS) entry which is preliminary data.</text>
</comment>
<dbReference type="Proteomes" id="UP000446768">
    <property type="component" value="Unassembled WGS sequence"/>
</dbReference>
<reference evidence="2 3" key="1">
    <citation type="submission" date="2019-11" db="EMBL/GenBank/DDBJ databases">
        <title>Novel species isolated from a subtropical stream in China.</title>
        <authorList>
            <person name="Lu H."/>
        </authorList>
    </citation>
    <scope>NUCLEOTIDE SEQUENCE [LARGE SCALE GENOMIC DNA]</scope>
    <source>
        <strain evidence="2 3">FT92W</strain>
    </source>
</reference>
<sequence length="112" mass="12278">MSKKIDTEVRHVTKPGANLFAELGFAPELASRYQAESQVAIDHALELKVQLMGELVGWMKAQGLKQAEAAEILNVTRPRVSDVVNRKTSKFTLDALVDMLVRAGKPVHIVVG</sequence>
<evidence type="ECO:0000313" key="2">
    <source>
        <dbReference type="EMBL" id="MRV73579.1"/>
    </source>
</evidence>
<keyword evidence="3" id="KW-1185">Reference proteome</keyword>
<dbReference type="GO" id="GO:0003677">
    <property type="term" value="F:DNA binding"/>
    <property type="evidence" value="ECO:0007669"/>
    <property type="project" value="InterPro"/>
</dbReference>
<name>A0A7X2IPC7_9BURK</name>
<dbReference type="RefSeq" id="WP_154376313.1">
    <property type="nucleotide sequence ID" value="NZ_WKJJ01000011.1"/>
</dbReference>
<organism evidence="2 3">
    <name type="scientific">Pseudoduganella rivuli</name>
    <dbReference type="NCBI Taxonomy" id="2666085"/>
    <lineage>
        <taxon>Bacteria</taxon>
        <taxon>Pseudomonadati</taxon>
        <taxon>Pseudomonadota</taxon>
        <taxon>Betaproteobacteria</taxon>
        <taxon>Burkholderiales</taxon>
        <taxon>Oxalobacteraceae</taxon>
        <taxon>Telluria group</taxon>
        <taxon>Pseudoduganella</taxon>
    </lineage>
</organism>
<dbReference type="InterPro" id="IPR010982">
    <property type="entry name" value="Lambda_DNA-bd_dom_sf"/>
</dbReference>
<dbReference type="AlphaFoldDB" id="A0A7X2IPC7"/>
<evidence type="ECO:0000259" key="1">
    <source>
        <dbReference type="Pfam" id="PF13744"/>
    </source>
</evidence>
<dbReference type="SUPFAM" id="SSF47413">
    <property type="entry name" value="lambda repressor-like DNA-binding domains"/>
    <property type="match status" value="1"/>
</dbReference>
<gene>
    <name evidence="2" type="ORF">GJ700_17850</name>
</gene>
<dbReference type="InterPro" id="IPR039554">
    <property type="entry name" value="HigA2-like_HTH"/>
</dbReference>
<dbReference type="Pfam" id="PF13744">
    <property type="entry name" value="HTH_37"/>
    <property type="match status" value="1"/>
</dbReference>
<proteinExistence type="predicted"/>
<dbReference type="EMBL" id="WKJJ01000011">
    <property type="protein sequence ID" value="MRV73579.1"/>
    <property type="molecule type" value="Genomic_DNA"/>
</dbReference>
<feature type="domain" description="HigA2-like helix-turn-helix" evidence="1">
    <location>
        <begin position="44"/>
        <end position="111"/>
    </location>
</feature>
<protein>
    <submittedName>
        <fullName evidence="2">XRE family transcriptional regulator</fullName>
    </submittedName>
</protein>
<dbReference type="Gene3D" id="1.10.260.40">
    <property type="entry name" value="lambda repressor-like DNA-binding domains"/>
    <property type="match status" value="1"/>
</dbReference>